<dbReference type="InterPro" id="IPR000914">
    <property type="entry name" value="SBP_5_dom"/>
</dbReference>
<sequence length="541" mass="59927">MMVSSGRVRLERQGVWGADRPRLSLIWTLTFLLVLFLASSVSAAELRIGAPDLPRSPDPHYGLNWGDRLYYNQVYEGLAETDGHTKVLPALAESWERTDDGWLFRLRRDVRFQNGRPLTTRDVIFSLCRARNLPDAPRTFAKALGNVGALTPLDSHHLLVRLLDGDQRFPLGVATIPVVSAPVGAQWRFASPDCEGTGHIDSAAFADPSLRAGTGPYQMTEFTTDRVVLSRNPNHRDNRQPWAQVELLRLTESGLIRGILDRSVDIVYAPPLAAMEFVDAKGGVNFHLMSSTSITFLQFNWRTPAPSPLQDVRVREAIRRAIPRDVLSRRFMPGLVTPAGQVALPGAPDRSPSIPDDEYDPTAARRLLAEAGYPEGISIRMLASPSQYKVAKILALFLTKAGITTDVREDTADQVVARRRAGDYDLYCLGRIYNAADMPETLHTLLGGPGAGLLAGDRNYGGYADLAFDRLVADARAARTERARDMLVRKAAERAYANVAWIPVFHTKSAWITQSRVRMQPRLDRSLRLNEISLVETAGSL</sequence>
<evidence type="ECO:0000256" key="2">
    <source>
        <dbReference type="ARBA" id="ARBA00005695"/>
    </source>
</evidence>
<dbReference type="EMBL" id="NOXU01000031">
    <property type="protein sequence ID" value="OYQ32447.1"/>
    <property type="molecule type" value="Genomic_DNA"/>
</dbReference>
<comment type="similarity">
    <text evidence="2">Belongs to the bacterial solute-binding protein 5 family.</text>
</comment>
<dbReference type="InterPro" id="IPR030678">
    <property type="entry name" value="Peptide/Ni-bd"/>
</dbReference>
<dbReference type="Proteomes" id="UP000216998">
    <property type="component" value="Unassembled WGS sequence"/>
</dbReference>
<dbReference type="Gene3D" id="3.10.105.10">
    <property type="entry name" value="Dipeptide-binding Protein, Domain 3"/>
    <property type="match status" value="1"/>
</dbReference>
<dbReference type="Gene3D" id="3.40.190.10">
    <property type="entry name" value="Periplasmic binding protein-like II"/>
    <property type="match status" value="1"/>
</dbReference>
<evidence type="ECO:0000313" key="7">
    <source>
        <dbReference type="Proteomes" id="UP000216998"/>
    </source>
</evidence>
<dbReference type="SUPFAM" id="SSF53850">
    <property type="entry name" value="Periplasmic binding protein-like II"/>
    <property type="match status" value="1"/>
</dbReference>
<keyword evidence="7" id="KW-1185">Reference proteome</keyword>
<accession>A0A255YT92</accession>
<keyword evidence="3" id="KW-0813">Transport</keyword>
<evidence type="ECO:0000256" key="1">
    <source>
        <dbReference type="ARBA" id="ARBA00004418"/>
    </source>
</evidence>
<dbReference type="PIRSF" id="PIRSF002741">
    <property type="entry name" value="MppA"/>
    <property type="match status" value="1"/>
</dbReference>
<evidence type="ECO:0000259" key="5">
    <source>
        <dbReference type="Pfam" id="PF00496"/>
    </source>
</evidence>
<dbReference type="PANTHER" id="PTHR30290">
    <property type="entry name" value="PERIPLASMIC BINDING COMPONENT OF ABC TRANSPORTER"/>
    <property type="match status" value="1"/>
</dbReference>
<dbReference type="AlphaFoldDB" id="A0A255YT92"/>
<evidence type="ECO:0000313" key="6">
    <source>
        <dbReference type="EMBL" id="OYQ32447.1"/>
    </source>
</evidence>
<evidence type="ECO:0000256" key="3">
    <source>
        <dbReference type="ARBA" id="ARBA00022448"/>
    </source>
</evidence>
<dbReference type="OrthoDB" id="9803988at2"/>
<dbReference type="GO" id="GO:0015833">
    <property type="term" value="P:peptide transport"/>
    <property type="evidence" value="ECO:0007669"/>
    <property type="project" value="TreeGrafter"/>
</dbReference>
<organism evidence="6 7">
    <name type="scientific">Niveispirillum lacus</name>
    <dbReference type="NCBI Taxonomy" id="1981099"/>
    <lineage>
        <taxon>Bacteria</taxon>
        <taxon>Pseudomonadati</taxon>
        <taxon>Pseudomonadota</taxon>
        <taxon>Alphaproteobacteria</taxon>
        <taxon>Rhodospirillales</taxon>
        <taxon>Azospirillaceae</taxon>
        <taxon>Niveispirillum</taxon>
    </lineage>
</organism>
<proteinExistence type="inferred from homology"/>
<reference evidence="6 7" key="1">
    <citation type="submission" date="2017-07" db="EMBL/GenBank/DDBJ databases">
        <title>Niveispirillum cyanobacteriorum sp. nov., isolated from cyanobacterial aggregates in a eutrophic lake.</title>
        <authorList>
            <person name="Cai H."/>
        </authorList>
    </citation>
    <scope>NUCLEOTIDE SEQUENCE [LARGE SCALE GENOMIC DNA]</scope>
    <source>
        <strain evidence="7">TH1-14</strain>
    </source>
</reference>
<dbReference type="PANTHER" id="PTHR30290:SF10">
    <property type="entry name" value="PERIPLASMIC OLIGOPEPTIDE-BINDING PROTEIN-RELATED"/>
    <property type="match status" value="1"/>
</dbReference>
<dbReference type="InterPro" id="IPR039424">
    <property type="entry name" value="SBP_5"/>
</dbReference>
<evidence type="ECO:0000256" key="4">
    <source>
        <dbReference type="ARBA" id="ARBA00022729"/>
    </source>
</evidence>
<comment type="subcellular location">
    <subcellularLocation>
        <location evidence="1">Periplasm</location>
    </subcellularLocation>
</comment>
<dbReference type="Pfam" id="PF00496">
    <property type="entry name" value="SBP_bac_5"/>
    <property type="match status" value="1"/>
</dbReference>
<dbReference type="GO" id="GO:0030288">
    <property type="term" value="C:outer membrane-bounded periplasmic space"/>
    <property type="evidence" value="ECO:0007669"/>
    <property type="project" value="UniProtKB-ARBA"/>
</dbReference>
<dbReference type="GO" id="GO:1904680">
    <property type="term" value="F:peptide transmembrane transporter activity"/>
    <property type="evidence" value="ECO:0007669"/>
    <property type="project" value="TreeGrafter"/>
</dbReference>
<protein>
    <recommendedName>
        <fullName evidence="5">Solute-binding protein family 5 domain-containing protein</fullName>
    </recommendedName>
</protein>
<feature type="domain" description="Solute-binding protein family 5" evidence="5">
    <location>
        <begin position="87"/>
        <end position="450"/>
    </location>
</feature>
<gene>
    <name evidence="6" type="ORF">CHU95_16755</name>
</gene>
<name>A0A255YT92_9PROT</name>
<comment type="caution">
    <text evidence="6">The sequence shown here is derived from an EMBL/GenBank/DDBJ whole genome shotgun (WGS) entry which is preliminary data.</text>
</comment>
<keyword evidence="4" id="KW-0732">Signal</keyword>
<dbReference type="GO" id="GO:0043190">
    <property type="term" value="C:ATP-binding cassette (ABC) transporter complex"/>
    <property type="evidence" value="ECO:0007669"/>
    <property type="project" value="InterPro"/>
</dbReference>